<keyword evidence="2" id="KW-1185">Reference proteome</keyword>
<name>A0A8J7DA72_DESMC</name>
<dbReference type="AlphaFoldDB" id="A0A8J7DA72"/>
<comment type="caution">
    <text evidence="1">The sequence shown here is derived from an EMBL/GenBank/DDBJ whole genome shotgun (WGS) entry which is preliminary data.</text>
</comment>
<reference evidence="1" key="1">
    <citation type="submission" date="2020-10" db="EMBL/GenBank/DDBJ databases">
        <authorList>
            <person name="Castelo-Branco R."/>
            <person name="Eusebio N."/>
            <person name="Adriana R."/>
            <person name="Vieira A."/>
            <person name="Brugerolle De Fraissinette N."/>
            <person name="Rezende De Castro R."/>
            <person name="Schneider M.P."/>
            <person name="Vasconcelos V."/>
            <person name="Leao P.N."/>
        </authorList>
    </citation>
    <scope>NUCLEOTIDE SEQUENCE</scope>
    <source>
        <strain evidence="1">LEGE 12446</strain>
    </source>
</reference>
<proteinExistence type="predicted"/>
<accession>A0A8J7DA72</accession>
<protein>
    <submittedName>
        <fullName evidence="1">Uncharacterized protein</fullName>
    </submittedName>
</protein>
<organism evidence="1 2">
    <name type="scientific">Desmonostoc muscorum LEGE 12446</name>
    <dbReference type="NCBI Taxonomy" id="1828758"/>
    <lineage>
        <taxon>Bacteria</taxon>
        <taxon>Bacillati</taxon>
        <taxon>Cyanobacteriota</taxon>
        <taxon>Cyanophyceae</taxon>
        <taxon>Nostocales</taxon>
        <taxon>Nostocaceae</taxon>
        <taxon>Desmonostoc</taxon>
    </lineage>
</organism>
<sequence length="78" mass="8910">MHNIISVPTVFSCKTPTAGWINFAQVRQLQFDELPNPIAVVTWHNGDIQNFFGENATAIMQAWLEAGSNYRFKNRRIS</sequence>
<dbReference type="EMBL" id="JADEXS010000118">
    <property type="protein sequence ID" value="MBE9022951.1"/>
    <property type="molecule type" value="Genomic_DNA"/>
</dbReference>
<dbReference type="RefSeq" id="WP_193916215.1">
    <property type="nucleotide sequence ID" value="NZ_JADEXS020000001.1"/>
</dbReference>
<gene>
    <name evidence="1" type="ORF">IQ276_11085</name>
</gene>
<dbReference type="Proteomes" id="UP000622533">
    <property type="component" value="Unassembled WGS sequence"/>
</dbReference>
<evidence type="ECO:0000313" key="2">
    <source>
        <dbReference type="Proteomes" id="UP000622533"/>
    </source>
</evidence>
<evidence type="ECO:0000313" key="1">
    <source>
        <dbReference type="EMBL" id="MBE9022951.1"/>
    </source>
</evidence>